<dbReference type="PANTHER" id="PTHR34984:SF1">
    <property type="entry name" value="CARBON STORAGE REGULATOR"/>
    <property type="match status" value="1"/>
</dbReference>
<keyword evidence="1" id="KW-0963">Cytoplasm</keyword>
<evidence type="ECO:0000256" key="1">
    <source>
        <dbReference type="ARBA" id="ARBA00022490"/>
    </source>
</evidence>
<dbReference type="GO" id="GO:0006109">
    <property type="term" value="P:regulation of carbohydrate metabolic process"/>
    <property type="evidence" value="ECO:0007669"/>
    <property type="project" value="InterPro"/>
</dbReference>
<dbReference type="PANTHER" id="PTHR34984">
    <property type="entry name" value="CARBON STORAGE REGULATOR"/>
    <property type="match status" value="1"/>
</dbReference>
<dbReference type="InterPro" id="IPR003751">
    <property type="entry name" value="CsrA"/>
</dbReference>
<comment type="caution">
    <text evidence="4">The sequence shown here is derived from an EMBL/GenBank/DDBJ whole genome shotgun (WGS) entry which is preliminary data.</text>
</comment>
<protein>
    <submittedName>
        <fullName evidence="4">Carbon storage regulator</fullName>
    </submittedName>
</protein>
<dbReference type="Pfam" id="PF02599">
    <property type="entry name" value="CsrA"/>
    <property type="match status" value="1"/>
</dbReference>
<dbReference type="Gene3D" id="2.60.40.4380">
    <property type="entry name" value="Translational regulator CsrA"/>
    <property type="match status" value="1"/>
</dbReference>
<gene>
    <name evidence="4" type="primary">csrA_13</name>
    <name evidence="4" type="ORF">SDC9_140425</name>
</gene>
<dbReference type="AlphaFoldDB" id="A0A645DVG3"/>
<sequence length="87" mass="9414">MLVISRKSGQTFHIGDHIHITITEISGDKVKIGIDAPLELNVLRDELLQTIKSNVAAVHKADNSAVHSLAASLKQISQQNKKPPNGL</sequence>
<dbReference type="GO" id="GO:0006402">
    <property type="term" value="P:mRNA catabolic process"/>
    <property type="evidence" value="ECO:0007669"/>
    <property type="project" value="InterPro"/>
</dbReference>
<organism evidence="4">
    <name type="scientific">bioreactor metagenome</name>
    <dbReference type="NCBI Taxonomy" id="1076179"/>
    <lineage>
        <taxon>unclassified sequences</taxon>
        <taxon>metagenomes</taxon>
        <taxon>ecological metagenomes</taxon>
    </lineage>
</organism>
<dbReference type="GO" id="GO:0045947">
    <property type="term" value="P:negative regulation of translational initiation"/>
    <property type="evidence" value="ECO:0007669"/>
    <property type="project" value="TreeGrafter"/>
</dbReference>
<dbReference type="GO" id="GO:0005829">
    <property type="term" value="C:cytosol"/>
    <property type="evidence" value="ECO:0007669"/>
    <property type="project" value="TreeGrafter"/>
</dbReference>
<dbReference type="InterPro" id="IPR036107">
    <property type="entry name" value="CsrA_sf"/>
</dbReference>
<evidence type="ECO:0000256" key="3">
    <source>
        <dbReference type="ARBA" id="ARBA00022884"/>
    </source>
</evidence>
<reference evidence="4" key="1">
    <citation type="submission" date="2019-08" db="EMBL/GenBank/DDBJ databases">
        <authorList>
            <person name="Kucharzyk K."/>
            <person name="Murdoch R.W."/>
            <person name="Higgins S."/>
            <person name="Loffler F."/>
        </authorList>
    </citation>
    <scope>NUCLEOTIDE SEQUENCE</scope>
</reference>
<dbReference type="SUPFAM" id="SSF117130">
    <property type="entry name" value="CsrA-like"/>
    <property type="match status" value="1"/>
</dbReference>
<evidence type="ECO:0000256" key="2">
    <source>
        <dbReference type="ARBA" id="ARBA00022845"/>
    </source>
</evidence>
<accession>A0A645DVG3</accession>
<keyword evidence="2" id="KW-0810">Translation regulation</keyword>
<dbReference type="HAMAP" id="MF_00167">
    <property type="entry name" value="CsrA"/>
    <property type="match status" value="1"/>
</dbReference>
<keyword evidence="3" id="KW-0694">RNA-binding</keyword>
<proteinExistence type="inferred from homology"/>
<dbReference type="EMBL" id="VSSQ01040120">
    <property type="protein sequence ID" value="MPM93289.1"/>
    <property type="molecule type" value="Genomic_DNA"/>
</dbReference>
<dbReference type="GO" id="GO:0048027">
    <property type="term" value="F:mRNA 5'-UTR binding"/>
    <property type="evidence" value="ECO:0007669"/>
    <property type="project" value="TreeGrafter"/>
</dbReference>
<evidence type="ECO:0000313" key="4">
    <source>
        <dbReference type="EMBL" id="MPM93289.1"/>
    </source>
</evidence>
<name>A0A645DVG3_9ZZZZ</name>